<feature type="domain" description="RES" evidence="2">
    <location>
        <begin position="30"/>
        <end position="188"/>
    </location>
</feature>
<sequence length="217" mass="24563">MTPKPQPKTPRKPPKPLTRRSSDLVGVRPTLWRIGATIGDYVLEWNEARDFGPLRTMRWDPHHPPQSVQPDRAVIYASPSPITAVAEKFQKYRTIDPFTAAPCLYGWSATRQLTLLDLRGNWPINNKGSASMPMGPRNVCRAWSAAILDTWPELDGLLTRSTMDGRDTYVLFPPARTSMPDEPRHARLLTDPAVYCYLDLWADEINYDIADAPWPPA</sequence>
<dbReference type="Proteomes" id="UP000886632">
    <property type="component" value="Unassembled WGS sequence"/>
</dbReference>
<organism evidence="3 5">
    <name type="scientific">Candidatus Phosphoribacter hodrii</name>
    <dbReference type="NCBI Taxonomy" id="2953743"/>
    <lineage>
        <taxon>Bacteria</taxon>
        <taxon>Bacillati</taxon>
        <taxon>Actinomycetota</taxon>
        <taxon>Actinomycetes</taxon>
        <taxon>Micrococcales</taxon>
        <taxon>Dermatophilaceae</taxon>
        <taxon>Candidatus Phosphoribacter</taxon>
    </lineage>
</organism>
<reference evidence="3 5" key="1">
    <citation type="submission" date="2020-10" db="EMBL/GenBank/DDBJ databases">
        <title>Connecting structure to function with the recovery of over 1000 high-quality activated sludge metagenome-assembled genomes encoding full-length rRNA genes using long-read sequencing.</title>
        <authorList>
            <person name="Singleton C.M."/>
            <person name="Petriglieri F."/>
            <person name="Kristensen J.M."/>
            <person name="Kirkegaard R.H."/>
            <person name="Michaelsen T.Y."/>
            <person name="Andersen M.H."/>
            <person name="Karst S.M."/>
            <person name="Dueholm M.S."/>
            <person name="Nielsen P.H."/>
            <person name="Albertsen M."/>
        </authorList>
    </citation>
    <scope>NUCLEOTIDE SEQUENCE [LARGE SCALE GENOMIC DNA]</scope>
    <source>
        <strain evidence="3">Ega_18-Q3-R5-49_MAXAC.001</strain>
        <strain evidence="4">Ribe_18-Q3-R11-54_MAXAC.001</strain>
    </source>
</reference>
<name>A0A935M5G3_9MICO</name>
<comment type="caution">
    <text evidence="3">The sequence shown here is derived from an EMBL/GenBank/DDBJ whole genome shotgun (WGS) entry which is preliminary data.</text>
</comment>
<accession>A0A935M5G3</accession>
<proteinExistence type="predicted"/>
<evidence type="ECO:0000313" key="5">
    <source>
        <dbReference type="Proteomes" id="UP000726105"/>
    </source>
</evidence>
<dbReference type="EMBL" id="JADKGK010000005">
    <property type="protein sequence ID" value="MBL0002795.1"/>
    <property type="molecule type" value="Genomic_DNA"/>
</dbReference>
<evidence type="ECO:0000313" key="4">
    <source>
        <dbReference type="EMBL" id="MBL0002795.1"/>
    </source>
</evidence>
<dbReference type="Pfam" id="PF08808">
    <property type="entry name" value="RES"/>
    <property type="match status" value="1"/>
</dbReference>
<dbReference type="InterPro" id="IPR014914">
    <property type="entry name" value="RES_dom"/>
</dbReference>
<evidence type="ECO:0000259" key="2">
    <source>
        <dbReference type="Pfam" id="PF08808"/>
    </source>
</evidence>
<feature type="compositionally biased region" description="Basic residues" evidence="1">
    <location>
        <begin position="9"/>
        <end position="18"/>
    </location>
</feature>
<evidence type="ECO:0000256" key="1">
    <source>
        <dbReference type="SAM" id="MobiDB-lite"/>
    </source>
</evidence>
<evidence type="ECO:0000313" key="3">
    <source>
        <dbReference type="EMBL" id="MBK7273266.1"/>
    </source>
</evidence>
<dbReference type="Proteomes" id="UP000726105">
    <property type="component" value="Unassembled WGS sequence"/>
</dbReference>
<dbReference type="AlphaFoldDB" id="A0A935M5G3"/>
<gene>
    <name evidence="3" type="ORF">IPI13_08880</name>
    <name evidence="4" type="ORF">IPP00_01915</name>
</gene>
<dbReference type="EMBL" id="JADJIB010000003">
    <property type="protein sequence ID" value="MBK7273266.1"/>
    <property type="molecule type" value="Genomic_DNA"/>
</dbReference>
<feature type="region of interest" description="Disordered" evidence="1">
    <location>
        <begin position="1"/>
        <end position="22"/>
    </location>
</feature>
<protein>
    <submittedName>
        <fullName evidence="3">RES family NAD+ phosphorylase</fullName>
    </submittedName>
</protein>